<dbReference type="EMBL" id="JAESVD010000007">
    <property type="protein sequence ID" value="MBL4914152.1"/>
    <property type="molecule type" value="Genomic_DNA"/>
</dbReference>
<dbReference type="InterPro" id="IPR000160">
    <property type="entry name" value="GGDEF_dom"/>
</dbReference>
<dbReference type="PANTHER" id="PTHR45138">
    <property type="entry name" value="REGULATORY COMPONENTS OF SENSORY TRANSDUCTION SYSTEM"/>
    <property type="match status" value="1"/>
</dbReference>
<sequence length="417" mass="47198">MLSIKDTLKRKMIDSLSLKTHLILLGIPMLLLLVCWESLLNISAPLNLIVTVCIYLIGYGLSHYFHQRRLNRLWNHLQQVIHLNNTTFELVNTANQYQDESEFLNALLSKAVNGVKAAEMGSIIRVVPDSDALYFESTIGIDIEKLRKIKFNLRQSFEYRFSKGSCDRVVLINNMASINGHSTLTPEDQEALLTAPRAPIQSTLSSPIHIDGKLYGMLNLDSSKMDAFSHYDRNLAAVLTHEAANAIALYQKSRQIYQLANFDSLTQLYNRQHFESAKTEWQIDNAQGSYLVILDLDNLKAINDNTGHQAGDKALKRLAAALKQQWHLKHLVARYGGDEFIALCHGPLSQIEDELNQIQQALATQYSLEKAAGKQAIEVKFSFGIASYSHKWSQCFKAADDNMYQQKRRKQQQSLAS</sequence>
<accession>A0ABS1T050</accession>
<dbReference type="Gene3D" id="3.30.70.270">
    <property type="match status" value="1"/>
</dbReference>
<dbReference type="InterPro" id="IPR029787">
    <property type="entry name" value="Nucleotide_cyclase"/>
</dbReference>
<feature type="transmembrane region" description="Helical" evidence="2">
    <location>
        <begin position="21"/>
        <end position="40"/>
    </location>
</feature>
<dbReference type="Pfam" id="PF00990">
    <property type="entry name" value="GGDEF"/>
    <property type="match status" value="1"/>
</dbReference>
<dbReference type="Proteomes" id="UP000604898">
    <property type="component" value="Unassembled WGS sequence"/>
</dbReference>
<dbReference type="CDD" id="cd01949">
    <property type="entry name" value="GGDEF"/>
    <property type="match status" value="1"/>
</dbReference>
<evidence type="ECO:0000259" key="3">
    <source>
        <dbReference type="PROSITE" id="PS50887"/>
    </source>
</evidence>
<dbReference type="InterPro" id="IPR043128">
    <property type="entry name" value="Rev_trsase/Diguanyl_cyclase"/>
</dbReference>
<comment type="caution">
    <text evidence="4">The sequence shown here is derived from an EMBL/GenBank/DDBJ whole genome shotgun (WGS) entry which is preliminary data.</text>
</comment>
<dbReference type="SUPFAM" id="SSF55781">
    <property type="entry name" value="GAF domain-like"/>
    <property type="match status" value="1"/>
</dbReference>
<evidence type="ECO:0000256" key="1">
    <source>
        <dbReference type="ARBA" id="ARBA00012528"/>
    </source>
</evidence>
<feature type="transmembrane region" description="Helical" evidence="2">
    <location>
        <begin position="46"/>
        <end position="65"/>
    </location>
</feature>
<dbReference type="InterPro" id="IPR050469">
    <property type="entry name" value="Diguanylate_Cyclase"/>
</dbReference>
<dbReference type="InterPro" id="IPR029016">
    <property type="entry name" value="GAF-like_dom_sf"/>
</dbReference>
<dbReference type="SUPFAM" id="SSF55073">
    <property type="entry name" value="Nucleotide cyclase"/>
    <property type="match status" value="1"/>
</dbReference>
<dbReference type="SMART" id="SM00267">
    <property type="entry name" value="GGDEF"/>
    <property type="match status" value="1"/>
</dbReference>
<organism evidence="4 5">
    <name type="scientific">Shewanella schlegeliana</name>
    <dbReference type="NCBI Taxonomy" id="190308"/>
    <lineage>
        <taxon>Bacteria</taxon>
        <taxon>Pseudomonadati</taxon>
        <taxon>Pseudomonadota</taxon>
        <taxon>Gammaproteobacteria</taxon>
        <taxon>Alteromonadales</taxon>
        <taxon>Shewanellaceae</taxon>
        <taxon>Shewanella</taxon>
    </lineage>
</organism>
<protein>
    <recommendedName>
        <fullName evidence="1">diguanylate cyclase</fullName>
        <ecNumber evidence="1">2.7.7.65</ecNumber>
    </recommendedName>
</protein>
<dbReference type="NCBIfam" id="TIGR00254">
    <property type="entry name" value="GGDEF"/>
    <property type="match status" value="1"/>
</dbReference>
<dbReference type="Pfam" id="PF13185">
    <property type="entry name" value="GAF_2"/>
    <property type="match status" value="1"/>
</dbReference>
<evidence type="ECO:0000313" key="5">
    <source>
        <dbReference type="Proteomes" id="UP000604898"/>
    </source>
</evidence>
<keyword evidence="2" id="KW-0812">Transmembrane</keyword>
<gene>
    <name evidence="4" type="ORF">JMA39_13600</name>
</gene>
<feature type="domain" description="GGDEF" evidence="3">
    <location>
        <begin position="287"/>
        <end position="417"/>
    </location>
</feature>
<dbReference type="InterPro" id="IPR003018">
    <property type="entry name" value="GAF"/>
</dbReference>
<dbReference type="Gene3D" id="3.30.450.40">
    <property type="match status" value="1"/>
</dbReference>
<dbReference type="PROSITE" id="PS50887">
    <property type="entry name" value="GGDEF"/>
    <property type="match status" value="1"/>
</dbReference>
<evidence type="ECO:0000313" key="4">
    <source>
        <dbReference type="EMBL" id="MBL4914152.1"/>
    </source>
</evidence>
<reference evidence="4 5" key="1">
    <citation type="submission" date="2021-01" db="EMBL/GenBank/DDBJ databases">
        <title>Genome sequence of Shewanella schlegeliana JCM 11561.</title>
        <authorList>
            <person name="Zhang H."/>
            <person name="Li C."/>
        </authorList>
    </citation>
    <scope>NUCLEOTIDE SEQUENCE [LARGE SCALE GENOMIC DNA]</scope>
    <source>
        <strain evidence="4 5">JCM 11561</strain>
    </source>
</reference>
<name>A0ABS1T050_9GAMM</name>
<keyword evidence="5" id="KW-1185">Reference proteome</keyword>
<keyword evidence="2" id="KW-1133">Transmembrane helix</keyword>
<evidence type="ECO:0000256" key="2">
    <source>
        <dbReference type="SAM" id="Phobius"/>
    </source>
</evidence>
<dbReference type="EC" id="2.7.7.65" evidence="1"/>
<dbReference type="PANTHER" id="PTHR45138:SF23">
    <property type="entry name" value="SIGNALING PROTEIN"/>
    <property type="match status" value="1"/>
</dbReference>
<keyword evidence="2" id="KW-0472">Membrane</keyword>
<proteinExistence type="predicted"/>